<evidence type="ECO:0000256" key="4">
    <source>
        <dbReference type="ARBA" id="ARBA00023098"/>
    </source>
</evidence>
<reference evidence="8 9" key="1">
    <citation type="submission" date="2014-02" db="EMBL/GenBank/DDBJ databases">
        <authorList>
            <person name="Sibley D."/>
            <person name="Venepally P."/>
            <person name="Karamycheva S."/>
            <person name="Hadjithomas M."/>
            <person name="Khan A."/>
            <person name="Brunk B."/>
            <person name="Roos D."/>
            <person name="Caler E."/>
            <person name="Lorenzi H."/>
        </authorList>
    </citation>
    <scope>NUCLEOTIDE SEQUENCE [LARGE SCALE GENOMIC DNA]</scope>
    <source>
        <strain evidence="8 9">GAB2-2007-GAL-DOM2</strain>
    </source>
</reference>
<evidence type="ECO:0000256" key="3">
    <source>
        <dbReference type="ARBA" id="ARBA00022989"/>
    </source>
</evidence>
<evidence type="ECO:0000313" key="8">
    <source>
        <dbReference type="EMBL" id="KFG40257.1"/>
    </source>
</evidence>
<organism evidence="8 9">
    <name type="scientific">Toxoplasma gondii GAB2-2007-GAL-DOM2</name>
    <dbReference type="NCBI Taxonomy" id="1130820"/>
    <lineage>
        <taxon>Eukaryota</taxon>
        <taxon>Sar</taxon>
        <taxon>Alveolata</taxon>
        <taxon>Apicomplexa</taxon>
        <taxon>Conoidasida</taxon>
        <taxon>Coccidia</taxon>
        <taxon>Eucoccidiorida</taxon>
        <taxon>Eimeriorina</taxon>
        <taxon>Sarcocystidae</taxon>
        <taxon>Toxoplasma</taxon>
    </lineage>
</organism>
<dbReference type="OrthoDB" id="272512at2759"/>
<dbReference type="AlphaFoldDB" id="A0A086K789"/>
<dbReference type="PANTHER" id="PTHR23063:SF61">
    <property type="entry name" value="CHROMOSOME UNDETERMINED SCAFFOLD_7, WHOLE GENOME SHOTGUN SEQUENCE"/>
    <property type="match status" value="1"/>
</dbReference>
<evidence type="ECO:0000256" key="5">
    <source>
        <dbReference type="ARBA" id="ARBA00023136"/>
    </source>
</evidence>
<evidence type="ECO:0000256" key="6">
    <source>
        <dbReference type="ARBA" id="ARBA00023315"/>
    </source>
</evidence>
<dbReference type="GO" id="GO:0006629">
    <property type="term" value="P:lipid metabolic process"/>
    <property type="evidence" value="ECO:0007669"/>
    <property type="project" value="UniProtKB-KW"/>
</dbReference>
<dbReference type="EMBL" id="AHZU02000784">
    <property type="protein sequence ID" value="KFG40257.1"/>
    <property type="molecule type" value="Genomic_DNA"/>
</dbReference>
<keyword evidence="4" id="KW-0443">Lipid metabolism</keyword>
<dbReference type="GO" id="GO:0016746">
    <property type="term" value="F:acyltransferase activity"/>
    <property type="evidence" value="ECO:0007669"/>
    <property type="project" value="UniProtKB-KW"/>
</dbReference>
<feature type="transmembrane region" description="Helical" evidence="7">
    <location>
        <begin position="34"/>
        <end position="54"/>
    </location>
</feature>
<feature type="transmembrane region" description="Helical" evidence="7">
    <location>
        <begin position="60"/>
        <end position="82"/>
    </location>
</feature>
<protein>
    <submittedName>
        <fullName evidence="8">Putative transmembrane protein</fullName>
    </submittedName>
</protein>
<dbReference type="Proteomes" id="UP000028837">
    <property type="component" value="Unassembled WGS sequence"/>
</dbReference>
<proteinExistence type="predicted"/>
<evidence type="ECO:0000256" key="1">
    <source>
        <dbReference type="ARBA" id="ARBA00022679"/>
    </source>
</evidence>
<evidence type="ECO:0000256" key="2">
    <source>
        <dbReference type="ARBA" id="ARBA00022692"/>
    </source>
</evidence>
<keyword evidence="2 7" id="KW-0812">Transmembrane</keyword>
<sequence>MEKYRVFGDESTGVHPFVPVAYMKAQLSPPPASVVSRLLSAGASVCSLAFSSLLVTLRLLLLLVAALWAILLQQLLLVFSLFPSLHWRLSLSLLAPPARLALFALGVWWLDEQPADFRRLKIRAPPPNAPAPWCAFLSLSAPPRSSASAARTSSCRVCLSSFASLVEPLYLSYRLSPQFVLLHEEGGFSFCSLWAVLKFSMQFRLAPGKGAFRSLSALMLAHEKNSSPRIPLVIFPEGQKSNGTCILQWTAAEGGAGREDREKVDAGFDAAALHALDGRIAEVGCLYTSLLASGKAGSPSRAVPYGLPHTVNAPLEHLRRVLAEKAHGVSAVWAAPAAVQASVQQQLQSRGVSTPASVLDCLREVMIRMLPGVTGVQSKGGADLRAFNAYWERTQKEQYLKNR</sequence>
<evidence type="ECO:0000313" key="9">
    <source>
        <dbReference type="Proteomes" id="UP000028837"/>
    </source>
</evidence>
<keyword evidence="5 7" id="KW-0472">Membrane</keyword>
<dbReference type="VEuPathDB" id="ToxoDB:TGDOM2_213910"/>
<name>A0A086K789_TOXGO</name>
<keyword evidence="1" id="KW-0808">Transferase</keyword>
<keyword evidence="6" id="KW-0012">Acyltransferase</keyword>
<dbReference type="PANTHER" id="PTHR23063">
    <property type="entry name" value="PHOSPHOLIPID ACYLTRANSFERASE"/>
    <property type="match status" value="1"/>
</dbReference>
<gene>
    <name evidence="8" type="ORF">TGDOM2_213910</name>
</gene>
<accession>A0A086K789</accession>
<evidence type="ECO:0000256" key="7">
    <source>
        <dbReference type="SAM" id="Phobius"/>
    </source>
</evidence>
<comment type="caution">
    <text evidence="8">The sequence shown here is derived from an EMBL/GenBank/DDBJ whole genome shotgun (WGS) entry which is preliminary data.</text>
</comment>
<keyword evidence="3 7" id="KW-1133">Transmembrane helix</keyword>